<dbReference type="Proteomes" id="UP000828048">
    <property type="component" value="Chromosome 9"/>
</dbReference>
<name>A0ACB7ZI04_9ERIC</name>
<protein>
    <submittedName>
        <fullName evidence="1">Uncharacterized protein</fullName>
    </submittedName>
</protein>
<keyword evidence="2" id="KW-1185">Reference proteome</keyword>
<gene>
    <name evidence="1" type="ORF">Vadar_003806</name>
</gene>
<sequence>MDDENSDITLQPLPSDRIKLNAGGELFETTVSTLQSAGPESLLAALSNRPSPDPIFIDRDPEIFSVLLSLLRTNRLPSTALRLFTKQELLEESSYYGIESLLKSSTSPPPLNGVDASLTTTITPYSHGVVSSFSVYDVDGSLLIAHGGQISGYDSNLTHSTTIRTHLNDLTSIKRVLPEIAAVGSENSGGIHFYSLASGRRVGSCDWTDKSDPRIYKARVTAIADSADSVFAAFDCYHKENCVLTIDKSTLKVSSEFGRQTGSSTKTTVAGKLTYLPQSGVVLGSSVTSSAFGYAGYVRLWDPRSGSIVWETNEPGSGRSSRYGDSFADVAVDSEEEIIFKVCSKSGDLAVADLRKLGQDPWVYLVDKNPSLRNNGSGGGNNSVMHCYRKQVFVGRNGELEVWSRVVEREGNTERECRFSEESYRRNYVDKVEDSERGVINKIEGGGDRLFVSREGIEGIESMKRGVLPKEKACGRVVVLCSSDLNKMTDIISVKHCSVENLRPWGLWSPLPRYWPPLHQFSSLYFESEQPCSCISGDYVSNALQSPIFVGMILLTPYLRVKKWSTLEEDTLRTGVQKLGMGNWKVILNTYRDIFEKRTEVDLKDKWRNMTRY</sequence>
<reference evidence="1 2" key="1">
    <citation type="journal article" date="2021" name="Hortic Res">
        <title>High-quality reference genome and annotation aids understanding of berry development for evergreen blueberry (Vaccinium darrowii).</title>
        <authorList>
            <person name="Yu J."/>
            <person name="Hulse-Kemp A.M."/>
            <person name="Babiker E."/>
            <person name="Staton M."/>
        </authorList>
    </citation>
    <scope>NUCLEOTIDE SEQUENCE [LARGE SCALE GENOMIC DNA]</scope>
    <source>
        <strain evidence="2">cv. NJ 8807/NJ 8810</strain>
        <tissue evidence="1">Young leaf</tissue>
    </source>
</reference>
<dbReference type="EMBL" id="CM037159">
    <property type="protein sequence ID" value="KAH7865221.1"/>
    <property type="molecule type" value="Genomic_DNA"/>
</dbReference>
<evidence type="ECO:0000313" key="1">
    <source>
        <dbReference type="EMBL" id="KAH7865221.1"/>
    </source>
</evidence>
<organism evidence="1 2">
    <name type="scientific">Vaccinium darrowii</name>
    <dbReference type="NCBI Taxonomy" id="229202"/>
    <lineage>
        <taxon>Eukaryota</taxon>
        <taxon>Viridiplantae</taxon>
        <taxon>Streptophyta</taxon>
        <taxon>Embryophyta</taxon>
        <taxon>Tracheophyta</taxon>
        <taxon>Spermatophyta</taxon>
        <taxon>Magnoliopsida</taxon>
        <taxon>eudicotyledons</taxon>
        <taxon>Gunneridae</taxon>
        <taxon>Pentapetalae</taxon>
        <taxon>asterids</taxon>
        <taxon>Ericales</taxon>
        <taxon>Ericaceae</taxon>
        <taxon>Vaccinioideae</taxon>
        <taxon>Vaccinieae</taxon>
        <taxon>Vaccinium</taxon>
    </lineage>
</organism>
<proteinExistence type="predicted"/>
<evidence type="ECO:0000313" key="2">
    <source>
        <dbReference type="Proteomes" id="UP000828048"/>
    </source>
</evidence>
<accession>A0ACB7ZI04</accession>
<comment type="caution">
    <text evidence="1">The sequence shown here is derived from an EMBL/GenBank/DDBJ whole genome shotgun (WGS) entry which is preliminary data.</text>
</comment>